<name>A0AAD9KFL3_9ANNE</name>
<proteinExistence type="predicted"/>
<evidence type="ECO:0000256" key="1">
    <source>
        <dbReference type="SAM" id="MobiDB-lite"/>
    </source>
</evidence>
<protein>
    <recommendedName>
        <fullName evidence="2">BZIP domain-containing protein</fullName>
    </recommendedName>
</protein>
<organism evidence="3 4">
    <name type="scientific">Paralvinella palmiformis</name>
    <dbReference type="NCBI Taxonomy" id="53620"/>
    <lineage>
        <taxon>Eukaryota</taxon>
        <taxon>Metazoa</taxon>
        <taxon>Spiralia</taxon>
        <taxon>Lophotrochozoa</taxon>
        <taxon>Annelida</taxon>
        <taxon>Polychaeta</taxon>
        <taxon>Sedentaria</taxon>
        <taxon>Canalipalpata</taxon>
        <taxon>Terebellida</taxon>
        <taxon>Terebelliformia</taxon>
        <taxon>Alvinellidae</taxon>
        <taxon>Paralvinella</taxon>
    </lineage>
</organism>
<sequence>MRTRYLRLAEKRLNLADLLAGGDPFVSQTPPETAWMIQDLDMMYPPQDRAPAYQIKDEEVHDACAYANPAVGQLQPSGSTPLGGAPYQNQYGGDGADVDNCFGGEWPADLENIHLDCDLPSEADSPLNLENYNMTKVVFVDPDTQSPNPEAALCAPTYHGNPSTPPKYSNAAPSYHHQNAIYYDQPPLVTMETLQPEVTPVAAITDGQRDRHAPTRRGRPRTEWRINKRGPGRPRNKPGRKPTLGVVKTEIGDNEENMYPDIIEEKRERRREQNRRAARKLREKKKVHVEHMKQFVYLSACHPVCRRPWLSQHVVHSSPAGTSHLCTRL</sequence>
<evidence type="ECO:0000259" key="2">
    <source>
        <dbReference type="PROSITE" id="PS50217"/>
    </source>
</evidence>
<feature type="domain" description="BZIP" evidence="2">
    <location>
        <begin position="264"/>
        <end position="294"/>
    </location>
</feature>
<dbReference type="PROSITE" id="PS50217">
    <property type="entry name" value="BZIP"/>
    <property type="match status" value="1"/>
</dbReference>
<dbReference type="AlphaFoldDB" id="A0AAD9KFL3"/>
<dbReference type="InterPro" id="IPR004827">
    <property type="entry name" value="bZIP"/>
</dbReference>
<dbReference type="Proteomes" id="UP001208570">
    <property type="component" value="Unassembled WGS sequence"/>
</dbReference>
<dbReference type="PROSITE" id="PS00036">
    <property type="entry name" value="BZIP_BASIC"/>
    <property type="match status" value="1"/>
</dbReference>
<comment type="caution">
    <text evidence="3">The sequence shown here is derived from an EMBL/GenBank/DDBJ whole genome shotgun (WGS) entry which is preliminary data.</text>
</comment>
<dbReference type="Gene3D" id="1.20.5.170">
    <property type="match status" value="1"/>
</dbReference>
<dbReference type="GO" id="GO:0003700">
    <property type="term" value="F:DNA-binding transcription factor activity"/>
    <property type="evidence" value="ECO:0007669"/>
    <property type="project" value="InterPro"/>
</dbReference>
<accession>A0AAD9KFL3</accession>
<gene>
    <name evidence="3" type="ORF">LSH36_1g22003</name>
</gene>
<keyword evidence="4" id="KW-1185">Reference proteome</keyword>
<evidence type="ECO:0000313" key="4">
    <source>
        <dbReference type="Proteomes" id="UP001208570"/>
    </source>
</evidence>
<feature type="region of interest" description="Disordered" evidence="1">
    <location>
        <begin position="206"/>
        <end position="245"/>
    </location>
</feature>
<evidence type="ECO:0000313" key="3">
    <source>
        <dbReference type="EMBL" id="KAK2170718.1"/>
    </source>
</evidence>
<feature type="compositionally biased region" description="Basic residues" evidence="1">
    <location>
        <begin position="227"/>
        <end position="240"/>
    </location>
</feature>
<dbReference type="EMBL" id="JAODUP010000001">
    <property type="protein sequence ID" value="KAK2170718.1"/>
    <property type="molecule type" value="Genomic_DNA"/>
</dbReference>
<reference evidence="3" key="1">
    <citation type="journal article" date="2023" name="Mol. Biol. Evol.">
        <title>Third-Generation Sequencing Reveals the Adaptive Role of the Epigenome in Three Deep-Sea Polychaetes.</title>
        <authorList>
            <person name="Perez M."/>
            <person name="Aroh O."/>
            <person name="Sun Y."/>
            <person name="Lan Y."/>
            <person name="Juniper S.K."/>
            <person name="Young C.R."/>
            <person name="Angers B."/>
            <person name="Qian P.Y."/>
        </authorList>
    </citation>
    <scope>NUCLEOTIDE SEQUENCE</scope>
    <source>
        <strain evidence="3">P08H-3</strain>
    </source>
</reference>